<dbReference type="EMBL" id="CAJVCH010026850">
    <property type="protein sequence ID" value="CAG7701318.1"/>
    <property type="molecule type" value="Genomic_DNA"/>
</dbReference>
<keyword evidence="2" id="KW-1185">Reference proteome</keyword>
<dbReference type="OrthoDB" id="6022609at2759"/>
<gene>
    <name evidence="1" type="ORF">AFUS01_LOCUS4320</name>
</gene>
<reference evidence="1" key="1">
    <citation type="submission" date="2021-06" db="EMBL/GenBank/DDBJ databases">
        <authorList>
            <person name="Hodson N. C."/>
            <person name="Mongue J. A."/>
            <person name="Jaron S. K."/>
        </authorList>
    </citation>
    <scope>NUCLEOTIDE SEQUENCE</scope>
</reference>
<feature type="non-terminal residue" evidence="1">
    <location>
        <position position="78"/>
    </location>
</feature>
<accession>A0A8J2NUK3</accession>
<comment type="caution">
    <text evidence="1">The sequence shown here is derived from an EMBL/GenBank/DDBJ whole genome shotgun (WGS) entry which is preliminary data.</text>
</comment>
<protein>
    <recommendedName>
        <fullName evidence="3">Fibronectin type-III domain-containing protein</fullName>
    </recommendedName>
</protein>
<dbReference type="Proteomes" id="UP000708208">
    <property type="component" value="Unassembled WGS sequence"/>
</dbReference>
<organism evidence="1 2">
    <name type="scientific">Allacma fusca</name>
    <dbReference type="NCBI Taxonomy" id="39272"/>
    <lineage>
        <taxon>Eukaryota</taxon>
        <taxon>Metazoa</taxon>
        <taxon>Ecdysozoa</taxon>
        <taxon>Arthropoda</taxon>
        <taxon>Hexapoda</taxon>
        <taxon>Collembola</taxon>
        <taxon>Symphypleona</taxon>
        <taxon>Sminthuridae</taxon>
        <taxon>Allacma</taxon>
    </lineage>
</organism>
<proteinExistence type="predicted"/>
<evidence type="ECO:0000313" key="1">
    <source>
        <dbReference type="EMBL" id="CAG7701318.1"/>
    </source>
</evidence>
<dbReference type="AlphaFoldDB" id="A0A8J2NUK3"/>
<sequence length="78" mass="8728">MAGLEPDSDYHIKIQVIMRDIQNAPSSNILLVRTPPKAVPTTTLPPEIVIDPEMKLIDVTSSTIKINWRKITDFEASL</sequence>
<evidence type="ECO:0008006" key="3">
    <source>
        <dbReference type="Google" id="ProtNLM"/>
    </source>
</evidence>
<evidence type="ECO:0000313" key="2">
    <source>
        <dbReference type="Proteomes" id="UP000708208"/>
    </source>
</evidence>
<name>A0A8J2NUK3_9HEXA</name>